<dbReference type="FunFam" id="2.60.40.10:FF:000328">
    <property type="entry name" value="CLUMA_CG000981, isoform A"/>
    <property type="match status" value="1"/>
</dbReference>
<keyword evidence="8" id="KW-0393">Immunoglobulin domain</keyword>
<dbReference type="Pfam" id="PF07679">
    <property type="entry name" value="I-set"/>
    <property type="match status" value="1"/>
</dbReference>
<dbReference type="InterPro" id="IPR051170">
    <property type="entry name" value="Neural/epithelial_adhesion"/>
</dbReference>
<evidence type="ECO:0000256" key="1">
    <source>
        <dbReference type="ARBA" id="ARBA00004236"/>
    </source>
</evidence>
<feature type="signal peptide" evidence="9">
    <location>
        <begin position="1"/>
        <end position="28"/>
    </location>
</feature>
<evidence type="ECO:0000256" key="6">
    <source>
        <dbReference type="ARBA" id="ARBA00023157"/>
    </source>
</evidence>
<dbReference type="InterPro" id="IPR036179">
    <property type="entry name" value="Ig-like_dom_sf"/>
</dbReference>
<reference evidence="12" key="1">
    <citation type="submission" date="2025-08" db="UniProtKB">
        <authorList>
            <consortium name="RefSeq"/>
        </authorList>
    </citation>
    <scope>IDENTIFICATION</scope>
    <source>
        <tissue evidence="12">Entire body</tissue>
    </source>
</reference>
<feature type="domain" description="Ig-like" evidence="10">
    <location>
        <begin position="143"/>
        <end position="232"/>
    </location>
</feature>
<dbReference type="SMART" id="SM00408">
    <property type="entry name" value="IGc2"/>
    <property type="match status" value="2"/>
</dbReference>
<dbReference type="PANTHER" id="PTHR12231:SF271">
    <property type="entry name" value="DPR-INTERACTING PROTEIN GAMMA"/>
    <property type="match status" value="1"/>
</dbReference>
<dbReference type="PROSITE" id="PS50835">
    <property type="entry name" value="IG_LIKE"/>
    <property type="match status" value="2"/>
</dbReference>
<keyword evidence="4" id="KW-0677">Repeat</keyword>
<dbReference type="SMART" id="SM00409">
    <property type="entry name" value="IG"/>
    <property type="match status" value="2"/>
</dbReference>
<feature type="domain" description="Ig-like" evidence="10">
    <location>
        <begin position="32"/>
        <end position="133"/>
    </location>
</feature>
<proteinExistence type="predicted"/>
<dbReference type="InterPro" id="IPR007110">
    <property type="entry name" value="Ig-like_dom"/>
</dbReference>
<dbReference type="Gene3D" id="2.60.40.10">
    <property type="entry name" value="Immunoglobulins"/>
    <property type="match status" value="2"/>
</dbReference>
<organism evidence="11 12">
    <name type="scientific">Agrilus planipennis</name>
    <name type="common">Emerald ash borer</name>
    <name type="synonym">Agrilus marcopoli</name>
    <dbReference type="NCBI Taxonomy" id="224129"/>
    <lineage>
        <taxon>Eukaryota</taxon>
        <taxon>Metazoa</taxon>
        <taxon>Ecdysozoa</taxon>
        <taxon>Arthropoda</taxon>
        <taxon>Hexapoda</taxon>
        <taxon>Insecta</taxon>
        <taxon>Pterygota</taxon>
        <taxon>Neoptera</taxon>
        <taxon>Endopterygota</taxon>
        <taxon>Coleoptera</taxon>
        <taxon>Polyphaga</taxon>
        <taxon>Elateriformia</taxon>
        <taxon>Buprestoidea</taxon>
        <taxon>Buprestidae</taxon>
        <taxon>Agrilinae</taxon>
        <taxon>Agrilus</taxon>
    </lineage>
</organism>
<dbReference type="Pfam" id="PF13927">
    <property type="entry name" value="Ig_3"/>
    <property type="match status" value="1"/>
</dbReference>
<evidence type="ECO:0000256" key="4">
    <source>
        <dbReference type="ARBA" id="ARBA00022737"/>
    </source>
</evidence>
<dbReference type="KEGG" id="apln:108738921"/>
<dbReference type="PANTHER" id="PTHR12231">
    <property type="entry name" value="CTX-RELATED TYPE I TRANSMEMBRANE PROTEIN"/>
    <property type="match status" value="1"/>
</dbReference>
<dbReference type="RefSeq" id="XP_025830757.1">
    <property type="nucleotide sequence ID" value="XM_025974972.1"/>
</dbReference>
<dbReference type="GO" id="GO:0043005">
    <property type="term" value="C:neuron projection"/>
    <property type="evidence" value="ECO:0007669"/>
    <property type="project" value="TreeGrafter"/>
</dbReference>
<dbReference type="GeneID" id="108738921"/>
<evidence type="ECO:0000259" key="10">
    <source>
        <dbReference type="PROSITE" id="PS50835"/>
    </source>
</evidence>
<protein>
    <submittedName>
        <fullName evidence="12">Neurotrimin-like</fullName>
    </submittedName>
</protein>
<comment type="subcellular location">
    <subcellularLocation>
        <location evidence="1">Cell membrane</location>
    </subcellularLocation>
</comment>
<evidence type="ECO:0000313" key="12">
    <source>
        <dbReference type="RefSeq" id="XP_025830757.1"/>
    </source>
</evidence>
<dbReference type="InterPro" id="IPR013783">
    <property type="entry name" value="Ig-like_fold"/>
</dbReference>
<evidence type="ECO:0000256" key="3">
    <source>
        <dbReference type="ARBA" id="ARBA00022729"/>
    </source>
</evidence>
<dbReference type="GO" id="GO:0005886">
    <property type="term" value="C:plasma membrane"/>
    <property type="evidence" value="ECO:0007669"/>
    <property type="project" value="UniProtKB-SubCell"/>
</dbReference>
<keyword evidence="7" id="KW-0325">Glycoprotein</keyword>
<sequence length="242" mass="27204">MAASRLFGAPHLFIILVTLIALSRQSFQDNWPTTRVSSEETDFVGSIKNLTVQVGKDAVLSCTVNNLGRYKVAWLRAEDQTVLSLQTKVVTHNSRISVTFDGLRTWELRIRHVKESDKGCYMCEINTSTLKIQKGCIDVSVPPDIINDETSGDISVLEGENTTLSCRATGKPRPRISWSREDGRRILIRKGPKDFIEVDTYNGSHLRFHRLDRRQMGAYLCIASNDVPPAVSKRIVLNVNCK</sequence>
<evidence type="ECO:0000313" key="11">
    <source>
        <dbReference type="Proteomes" id="UP000192223"/>
    </source>
</evidence>
<dbReference type="InterPro" id="IPR003598">
    <property type="entry name" value="Ig_sub2"/>
</dbReference>
<evidence type="ECO:0000256" key="8">
    <source>
        <dbReference type="ARBA" id="ARBA00023319"/>
    </source>
</evidence>
<dbReference type="Proteomes" id="UP000192223">
    <property type="component" value="Unplaced"/>
</dbReference>
<dbReference type="InterPro" id="IPR013098">
    <property type="entry name" value="Ig_I-set"/>
</dbReference>
<gene>
    <name evidence="12" type="primary">LOC108738921</name>
</gene>
<keyword evidence="11" id="KW-1185">Reference proteome</keyword>
<evidence type="ECO:0000256" key="5">
    <source>
        <dbReference type="ARBA" id="ARBA00023136"/>
    </source>
</evidence>
<keyword evidence="5" id="KW-0472">Membrane</keyword>
<dbReference type="SUPFAM" id="SSF48726">
    <property type="entry name" value="Immunoglobulin"/>
    <property type="match status" value="2"/>
</dbReference>
<dbReference type="InParanoid" id="A0A7F5R4G9"/>
<dbReference type="AlphaFoldDB" id="A0A7F5R4G9"/>
<dbReference type="InterPro" id="IPR003599">
    <property type="entry name" value="Ig_sub"/>
</dbReference>
<evidence type="ECO:0000256" key="9">
    <source>
        <dbReference type="SAM" id="SignalP"/>
    </source>
</evidence>
<accession>A0A7F5R4G9</accession>
<name>A0A7F5R4G9_AGRPL</name>
<keyword evidence="2" id="KW-1003">Cell membrane</keyword>
<evidence type="ECO:0000256" key="2">
    <source>
        <dbReference type="ARBA" id="ARBA00022475"/>
    </source>
</evidence>
<keyword evidence="3 9" id="KW-0732">Signal</keyword>
<dbReference type="OrthoDB" id="10012075at2759"/>
<keyword evidence="6" id="KW-1015">Disulfide bond</keyword>
<feature type="chain" id="PRO_5028913673" evidence="9">
    <location>
        <begin position="29"/>
        <end position="242"/>
    </location>
</feature>
<evidence type="ECO:0000256" key="7">
    <source>
        <dbReference type="ARBA" id="ARBA00023180"/>
    </source>
</evidence>